<evidence type="ECO:0000313" key="4">
    <source>
        <dbReference type="EMBL" id="QDT62518.1"/>
    </source>
</evidence>
<dbReference type="Pfam" id="PF06414">
    <property type="entry name" value="Zeta_toxin"/>
    <property type="match status" value="1"/>
</dbReference>
<feature type="domain" description="Zeta toxin" evidence="3">
    <location>
        <begin position="51"/>
        <end position="164"/>
    </location>
</feature>
<keyword evidence="1" id="KW-0547">Nucleotide-binding</keyword>
<gene>
    <name evidence="4" type="ORF">SV7mr_50660</name>
</gene>
<evidence type="ECO:0000256" key="1">
    <source>
        <dbReference type="ARBA" id="ARBA00022741"/>
    </source>
</evidence>
<dbReference type="InterPro" id="IPR027417">
    <property type="entry name" value="P-loop_NTPase"/>
</dbReference>
<dbReference type="SUPFAM" id="SSF52540">
    <property type="entry name" value="P-loop containing nucleoside triphosphate hydrolases"/>
    <property type="match status" value="1"/>
</dbReference>
<dbReference type="EMBL" id="CP036272">
    <property type="protein sequence ID" value="QDT62518.1"/>
    <property type="molecule type" value="Genomic_DNA"/>
</dbReference>
<dbReference type="PANTHER" id="PTHR39206">
    <property type="entry name" value="SLL8004 PROTEIN"/>
    <property type="match status" value="1"/>
</dbReference>
<keyword evidence="2" id="KW-0067">ATP-binding</keyword>
<name>A0A517T2C1_9BACT</name>
<dbReference type="Proteomes" id="UP000315003">
    <property type="component" value="Chromosome"/>
</dbReference>
<dbReference type="GO" id="GO:0016301">
    <property type="term" value="F:kinase activity"/>
    <property type="evidence" value="ECO:0007669"/>
    <property type="project" value="InterPro"/>
</dbReference>
<evidence type="ECO:0000313" key="5">
    <source>
        <dbReference type="Proteomes" id="UP000315003"/>
    </source>
</evidence>
<evidence type="ECO:0000259" key="3">
    <source>
        <dbReference type="Pfam" id="PF06414"/>
    </source>
</evidence>
<evidence type="ECO:0000256" key="2">
    <source>
        <dbReference type="ARBA" id="ARBA00022840"/>
    </source>
</evidence>
<dbReference type="InterPro" id="IPR010488">
    <property type="entry name" value="Zeta_toxin_domain"/>
</dbReference>
<dbReference type="GO" id="GO:0005524">
    <property type="term" value="F:ATP binding"/>
    <property type="evidence" value="ECO:0007669"/>
    <property type="project" value="UniProtKB-KW"/>
</dbReference>
<proteinExistence type="predicted"/>
<dbReference type="Gene3D" id="3.40.50.300">
    <property type="entry name" value="P-loop containing nucleotide triphosphate hydrolases"/>
    <property type="match status" value="1"/>
</dbReference>
<keyword evidence="5" id="KW-1185">Reference proteome</keyword>
<dbReference type="OrthoDB" id="9791543at2"/>
<dbReference type="RefSeq" id="WP_145277326.1">
    <property type="nucleotide sequence ID" value="NZ_CP036272.1"/>
</dbReference>
<dbReference type="PANTHER" id="PTHR39206:SF1">
    <property type="entry name" value="SLL8004 PROTEIN"/>
    <property type="match status" value="1"/>
</dbReference>
<protein>
    <submittedName>
        <fullName evidence="4">Zeta toxin</fullName>
    </submittedName>
</protein>
<organism evidence="4 5">
    <name type="scientific">Stieleria bergensis</name>
    <dbReference type="NCBI Taxonomy" id="2528025"/>
    <lineage>
        <taxon>Bacteria</taxon>
        <taxon>Pseudomonadati</taxon>
        <taxon>Planctomycetota</taxon>
        <taxon>Planctomycetia</taxon>
        <taxon>Pirellulales</taxon>
        <taxon>Pirellulaceae</taxon>
        <taxon>Stieleria</taxon>
    </lineage>
</organism>
<accession>A0A517T2C1</accession>
<dbReference type="AlphaFoldDB" id="A0A517T2C1"/>
<sequence length="185" mass="20388">MSLPFAFLDQRPIVVALAGSNGAGKSTFFETFLSDCGLRFINADIIAKGLEITAYEAAELAASIRSSLVTHRESFIFETVLSDPVGDKVDTLAKYSDAGYTVVLIFIQLHEVGESIRRVAMRASQGGHDVPDEKLKSRFERTKANLQRAIACMPHVLVYDNSNLERPYQLADVYEHGRRVGALPP</sequence>
<reference evidence="4 5" key="1">
    <citation type="submission" date="2019-02" db="EMBL/GenBank/DDBJ databases">
        <title>Deep-cultivation of Planctomycetes and their phenomic and genomic characterization uncovers novel biology.</title>
        <authorList>
            <person name="Wiegand S."/>
            <person name="Jogler M."/>
            <person name="Boedeker C."/>
            <person name="Pinto D."/>
            <person name="Vollmers J."/>
            <person name="Rivas-Marin E."/>
            <person name="Kohn T."/>
            <person name="Peeters S.H."/>
            <person name="Heuer A."/>
            <person name="Rast P."/>
            <person name="Oberbeckmann S."/>
            <person name="Bunk B."/>
            <person name="Jeske O."/>
            <person name="Meyerdierks A."/>
            <person name="Storesund J.E."/>
            <person name="Kallscheuer N."/>
            <person name="Luecker S."/>
            <person name="Lage O.M."/>
            <person name="Pohl T."/>
            <person name="Merkel B.J."/>
            <person name="Hornburger P."/>
            <person name="Mueller R.-W."/>
            <person name="Bruemmer F."/>
            <person name="Labrenz M."/>
            <person name="Spormann A.M."/>
            <person name="Op den Camp H."/>
            <person name="Overmann J."/>
            <person name="Amann R."/>
            <person name="Jetten M.S.M."/>
            <person name="Mascher T."/>
            <person name="Medema M.H."/>
            <person name="Devos D.P."/>
            <person name="Kaster A.-K."/>
            <person name="Ovreas L."/>
            <person name="Rohde M."/>
            <person name="Galperin M.Y."/>
            <person name="Jogler C."/>
        </authorList>
    </citation>
    <scope>NUCLEOTIDE SEQUENCE [LARGE SCALE GENOMIC DNA]</scope>
    <source>
        <strain evidence="4 5">SV_7m_r</strain>
    </source>
</reference>